<evidence type="ECO:0000256" key="1">
    <source>
        <dbReference type="ARBA" id="ARBA00022441"/>
    </source>
</evidence>
<dbReference type="SUPFAM" id="SSF54695">
    <property type="entry name" value="POZ domain"/>
    <property type="match status" value="1"/>
</dbReference>
<keyword evidence="2" id="KW-0677">Repeat</keyword>
<dbReference type="InterPro" id="IPR000210">
    <property type="entry name" value="BTB/POZ_dom"/>
</dbReference>
<dbReference type="Gene3D" id="3.30.710.10">
    <property type="entry name" value="Potassium Channel Kv1.1, Chain A"/>
    <property type="match status" value="1"/>
</dbReference>
<name>A0A8D8SRH2_9HEMI</name>
<reference evidence="5" key="1">
    <citation type="submission" date="2021-05" db="EMBL/GenBank/DDBJ databases">
        <authorList>
            <person name="Alioto T."/>
            <person name="Alioto T."/>
            <person name="Gomez Garrido J."/>
        </authorList>
    </citation>
    <scope>NUCLEOTIDE SEQUENCE</scope>
</reference>
<dbReference type="Pfam" id="PF00651">
    <property type="entry name" value="BTB"/>
    <property type="match status" value="1"/>
</dbReference>
<dbReference type="Gene3D" id="1.25.40.420">
    <property type="match status" value="1"/>
</dbReference>
<organism evidence="5">
    <name type="scientific">Cacopsylla melanoneura</name>
    <dbReference type="NCBI Taxonomy" id="428564"/>
    <lineage>
        <taxon>Eukaryota</taxon>
        <taxon>Metazoa</taxon>
        <taxon>Ecdysozoa</taxon>
        <taxon>Arthropoda</taxon>
        <taxon>Hexapoda</taxon>
        <taxon>Insecta</taxon>
        <taxon>Pterygota</taxon>
        <taxon>Neoptera</taxon>
        <taxon>Paraneoptera</taxon>
        <taxon>Hemiptera</taxon>
        <taxon>Sternorrhyncha</taxon>
        <taxon>Psylloidea</taxon>
        <taxon>Psyllidae</taxon>
        <taxon>Psyllinae</taxon>
        <taxon>Cacopsylla</taxon>
    </lineage>
</organism>
<dbReference type="GO" id="GO:0003779">
    <property type="term" value="F:actin binding"/>
    <property type="evidence" value="ECO:0007669"/>
    <property type="project" value="UniProtKB-KW"/>
</dbReference>
<dbReference type="PANTHER" id="PTHR24412">
    <property type="entry name" value="KELCH PROTEIN"/>
    <property type="match status" value="1"/>
</dbReference>
<dbReference type="EMBL" id="HBUF01229955">
    <property type="protein sequence ID" value="CAG6672945.1"/>
    <property type="molecule type" value="Transcribed_RNA"/>
</dbReference>
<accession>A0A8D8SRH2</accession>
<evidence type="ECO:0000259" key="4">
    <source>
        <dbReference type="PROSITE" id="PS50097"/>
    </source>
</evidence>
<evidence type="ECO:0000313" key="5">
    <source>
        <dbReference type="EMBL" id="CAG6672945.1"/>
    </source>
</evidence>
<dbReference type="InterPro" id="IPR011333">
    <property type="entry name" value="SKP1/BTB/POZ_sf"/>
</dbReference>
<dbReference type="InterPro" id="IPR015915">
    <property type="entry name" value="Kelch-typ_b-propeller"/>
</dbReference>
<dbReference type="CDD" id="cd18186">
    <property type="entry name" value="BTB_POZ_ZBTB_KLHL-like"/>
    <property type="match status" value="1"/>
</dbReference>
<dbReference type="InterPro" id="IPR011705">
    <property type="entry name" value="BACK"/>
</dbReference>
<dbReference type="Pfam" id="PF01344">
    <property type="entry name" value="Kelch_1"/>
    <property type="match status" value="1"/>
</dbReference>
<feature type="domain" description="BTB" evidence="4">
    <location>
        <begin position="4"/>
        <end position="66"/>
    </location>
</feature>
<keyword evidence="1" id="KW-0880">Kelch repeat</keyword>
<dbReference type="SMART" id="SM00225">
    <property type="entry name" value="BTB"/>
    <property type="match status" value="1"/>
</dbReference>
<sequence length="567" mass="66072">MTDTDVTLIVDGVPFQYNKELLMRSSQYFSAMFSDHFAEKNKSVVHIQDVNPDCLQVILDNILEDQNIDWEQSDTLQLLRTASLLQFDQIQDKCVSFILDTWLTIDTCLRAMFSADELGISILYKRACTLAQWKFDKVIERTGFKSLSFEHLYIYLTLPGLNITNEFKMFEAIHLWIDHDFNARCSHINTLLELIHYSQLPLLELNDMLFYSCVHESEYAKSLLNCIKNMKIDKSYACSDEKLFITARQLVEKPDRTLPIMCFIFACVIKTKDLYLGSTGGCPNMKMNNMSFQPVILYHDTREDTLKISLTLEKMCEIPDSVMGHQVIPIDQHIWIIGGEYQMGKGDWNMSVWKFNTWSHKWEHETCLPTPRRHHSVVVLDNEIFVIGGVGRYRVMLETVDRYNIQTKLWDKCSNLPSSGYLIACCSHQGSIYMFDGNRVLYMKPPLYTWILVGTLSVSVKVDVALSYKQNIFFTESGKSNLYKLNVLEEDLPLEDLGHFQIQSLTKTCLVNNIIYHWSEDDDIISLESYDIDRREFTLRWSKHRDEFTEKIHLNRTAGSFTMLHYD</sequence>
<dbReference type="EMBL" id="HBUF01229956">
    <property type="protein sequence ID" value="CAG6672946.1"/>
    <property type="molecule type" value="Transcribed_RNA"/>
</dbReference>
<dbReference type="SUPFAM" id="SSF117281">
    <property type="entry name" value="Kelch motif"/>
    <property type="match status" value="1"/>
</dbReference>
<keyword evidence="3" id="KW-0009">Actin-binding</keyword>
<evidence type="ECO:0000256" key="3">
    <source>
        <dbReference type="ARBA" id="ARBA00023203"/>
    </source>
</evidence>
<dbReference type="PROSITE" id="PS50097">
    <property type="entry name" value="BTB"/>
    <property type="match status" value="1"/>
</dbReference>
<dbReference type="Pfam" id="PF07707">
    <property type="entry name" value="BACK"/>
    <property type="match status" value="1"/>
</dbReference>
<dbReference type="AlphaFoldDB" id="A0A8D8SRH2"/>
<dbReference type="SMART" id="SM00612">
    <property type="entry name" value="Kelch"/>
    <property type="match status" value="2"/>
</dbReference>
<evidence type="ECO:0000256" key="2">
    <source>
        <dbReference type="ARBA" id="ARBA00022737"/>
    </source>
</evidence>
<proteinExistence type="predicted"/>
<dbReference type="PANTHER" id="PTHR24412:SF480">
    <property type="entry name" value="KELCH-LIKE PROTEIN 8"/>
    <property type="match status" value="1"/>
</dbReference>
<protein>
    <submittedName>
        <fullName evidence="5">Kelch-like protein 30</fullName>
    </submittedName>
</protein>
<dbReference type="InterPro" id="IPR006652">
    <property type="entry name" value="Kelch_1"/>
</dbReference>
<dbReference type="SMART" id="SM00875">
    <property type="entry name" value="BACK"/>
    <property type="match status" value="1"/>
</dbReference>
<dbReference type="Gene3D" id="2.120.10.80">
    <property type="entry name" value="Kelch-type beta propeller"/>
    <property type="match status" value="1"/>
</dbReference>